<evidence type="ECO:0000313" key="4">
    <source>
        <dbReference type="Proteomes" id="UP000812287"/>
    </source>
</evidence>
<keyword evidence="4" id="KW-1185">Reference proteome</keyword>
<dbReference type="RefSeq" id="XP_043043386.1">
    <property type="nucleotide sequence ID" value="XM_043184042.1"/>
</dbReference>
<evidence type="ECO:0000313" key="3">
    <source>
        <dbReference type="EMBL" id="KAG7449886.1"/>
    </source>
</evidence>
<comment type="caution">
    <text evidence="3">The sequence shown here is derived from an EMBL/GenBank/DDBJ whole genome shotgun (WGS) entry which is preliminary data.</text>
</comment>
<dbReference type="Proteomes" id="UP000812287">
    <property type="component" value="Unassembled WGS sequence"/>
</dbReference>
<evidence type="ECO:0000256" key="1">
    <source>
        <dbReference type="SAM" id="SignalP"/>
    </source>
</evidence>
<evidence type="ECO:0000259" key="2">
    <source>
        <dbReference type="PROSITE" id="PS50097"/>
    </source>
</evidence>
<reference evidence="3" key="1">
    <citation type="submission" date="2020-11" db="EMBL/GenBank/DDBJ databases">
        <title>Adaptations for nitrogen fixation in a non-lichenized fungal sporocarp promotes dispersal by wood-feeding termites.</title>
        <authorList>
            <consortium name="DOE Joint Genome Institute"/>
            <person name="Koch R.A."/>
            <person name="Yoon G."/>
            <person name="Arayal U."/>
            <person name="Lail K."/>
            <person name="Amirebrahimi M."/>
            <person name="Labutti K."/>
            <person name="Lipzen A."/>
            <person name="Riley R."/>
            <person name="Barry K."/>
            <person name="Henrissat B."/>
            <person name="Grigoriev I.V."/>
            <person name="Herr J.R."/>
            <person name="Aime M.C."/>
        </authorList>
    </citation>
    <scope>NUCLEOTIDE SEQUENCE</scope>
    <source>
        <strain evidence="3">MCA 3950</strain>
    </source>
</reference>
<name>A0A9P8AW79_9AGAR</name>
<dbReference type="InterPro" id="IPR000210">
    <property type="entry name" value="BTB/POZ_dom"/>
</dbReference>
<dbReference type="InterPro" id="IPR011333">
    <property type="entry name" value="SKP1/BTB/POZ_sf"/>
</dbReference>
<dbReference type="OrthoDB" id="3223751at2759"/>
<protein>
    <recommendedName>
        <fullName evidence="2">BTB domain-containing protein</fullName>
    </recommendedName>
</protein>
<proteinExistence type="predicted"/>
<feature type="domain" description="BTB" evidence="2">
    <location>
        <begin position="87"/>
        <end position="142"/>
    </location>
</feature>
<dbReference type="SUPFAM" id="SSF54695">
    <property type="entry name" value="POZ domain"/>
    <property type="match status" value="1"/>
</dbReference>
<gene>
    <name evidence="3" type="ORF">BT62DRAFT_917462</name>
</gene>
<dbReference type="Gene3D" id="3.30.710.10">
    <property type="entry name" value="Potassium Channel Kv1.1, Chain A"/>
    <property type="match status" value="1"/>
</dbReference>
<organism evidence="3 4">
    <name type="scientific">Guyanagaster necrorhizus</name>
    <dbReference type="NCBI Taxonomy" id="856835"/>
    <lineage>
        <taxon>Eukaryota</taxon>
        <taxon>Fungi</taxon>
        <taxon>Dikarya</taxon>
        <taxon>Basidiomycota</taxon>
        <taxon>Agaricomycotina</taxon>
        <taxon>Agaricomycetes</taxon>
        <taxon>Agaricomycetidae</taxon>
        <taxon>Agaricales</taxon>
        <taxon>Marasmiineae</taxon>
        <taxon>Physalacriaceae</taxon>
        <taxon>Guyanagaster</taxon>
    </lineage>
</organism>
<dbReference type="AlphaFoldDB" id="A0A9P8AW79"/>
<sequence>MVVVVVVAAVLAPAPSVPLLAPSPLLPARRHLLLYRLRFYQLVPTSLSSLHGVTEADLDLELDPELEAAHGWPHAAVSHPRYYFQDGNVTLEIDRTRYKIHRHFLVTNSPVFAKELPPYIIYTTLTGNVDKQAFELVLSLFYPKDCFSGHDIKSEPDWRKVLVFACQYKMTVIRDMALTKVPTLDPVEKVELATKYGLKDWLVSAYVDLCMKDLGDRNGWSAEEGKKIGLEGVLALADVRRDILEHLEEHLDRDKVLKTVEKKVEALKQI</sequence>
<dbReference type="PROSITE" id="PS50097">
    <property type="entry name" value="BTB"/>
    <property type="match status" value="1"/>
</dbReference>
<dbReference type="EMBL" id="MU250527">
    <property type="protein sequence ID" value="KAG7449886.1"/>
    <property type="molecule type" value="Genomic_DNA"/>
</dbReference>
<dbReference type="GeneID" id="66106339"/>
<feature type="chain" id="PRO_5040345886" description="BTB domain-containing protein" evidence="1">
    <location>
        <begin position="17"/>
        <end position="270"/>
    </location>
</feature>
<feature type="signal peptide" evidence="1">
    <location>
        <begin position="1"/>
        <end position="16"/>
    </location>
</feature>
<keyword evidence="1" id="KW-0732">Signal</keyword>
<dbReference type="CDD" id="cd18186">
    <property type="entry name" value="BTB_POZ_ZBTB_KLHL-like"/>
    <property type="match status" value="1"/>
</dbReference>
<accession>A0A9P8AW79</accession>